<dbReference type="SUPFAM" id="SSF88659">
    <property type="entry name" value="Sigma3 and sigma4 domains of RNA polymerase sigma factors"/>
    <property type="match status" value="1"/>
</dbReference>
<accession>A0ABX6BWS2</accession>
<proteinExistence type="predicted"/>
<keyword evidence="2" id="KW-1185">Reference proteome</keyword>
<dbReference type="EMBL" id="CP041722">
    <property type="protein sequence ID" value="QEX39455.1"/>
    <property type="molecule type" value="Genomic_DNA"/>
</dbReference>
<name>A0ABX6BWS2_STALU</name>
<organism evidence="1 2">
    <name type="scientific">Staphylococcus lugdunensis</name>
    <dbReference type="NCBI Taxonomy" id="28035"/>
    <lineage>
        <taxon>Bacteria</taxon>
        <taxon>Bacillati</taxon>
        <taxon>Bacillota</taxon>
        <taxon>Bacilli</taxon>
        <taxon>Bacillales</taxon>
        <taxon>Staphylococcaceae</taxon>
        <taxon>Staphylococcus</taxon>
    </lineage>
</organism>
<evidence type="ECO:0000313" key="2">
    <source>
        <dbReference type="Proteomes" id="UP000325462"/>
    </source>
</evidence>
<reference evidence="1 2" key="1">
    <citation type="submission" date="2019-07" db="EMBL/GenBank/DDBJ databases">
        <title>Comparative genome analysis of staphylococcus lugdunensis shows clonal complex-dependent diversity of the putative virulence factor, ess/type vii locus.</title>
        <authorList>
            <person name="Lebeurre J."/>
            <person name="Dahyot S."/>
            <person name="Diene S."/>
            <person name="Paulay A."/>
            <person name="Aubourg M."/>
            <person name="Argemi X."/>
            <person name="Giard J.-C."/>
            <person name="Tournier I."/>
            <person name="Francois P."/>
            <person name="Pestel-Caron M."/>
        </authorList>
    </citation>
    <scope>NUCLEOTIDE SEQUENCE [LARGE SCALE GENOMIC DNA]</scope>
    <source>
        <strain evidence="1 2">SL13</strain>
    </source>
</reference>
<dbReference type="Proteomes" id="UP000325462">
    <property type="component" value="Chromosome"/>
</dbReference>
<dbReference type="InterPro" id="IPR013324">
    <property type="entry name" value="RNA_pol_sigma_r3/r4-like"/>
</dbReference>
<sequence length="117" mass="13842">MFVGDKETLKTFILNYHNYVNDVEKEVSADDFFMLNDDVELYSLEITHTDNHIYMNELEILVDRICTQRELILFLLLRSGRSSKDIAQIFELSVNRINQLTNQLIDKIIENKEWLNG</sequence>
<evidence type="ECO:0000313" key="1">
    <source>
        <dbReference type="EMBL" id="QEX39455.1"/>
    </source>
</evidence>
<gene>
    <name evidence="1" type="ORF">FO454_11290</name>
</gene>
<dbReference type="RefSeq" id="WP_037558953.1">
    <property type="nucleotide sequence ID" value="NZ_CP020735.1"/>
</dbReference>
<protein>
    <submittedName>
        <fullName evidence="1">Helix-turn-helix transcriptional regulator</fullName>
    </submittedName>
</protein>